<dbReference type="Proteomes" id="UP000615760">
    <property type="component" value="Unassembled WGS sequence"/>
</dbReference>
<evidence type="ECO:0008006" key="3">
    <source>
        <dbReference type="Google" id="ProtNLM"/>
    </source>
</evidence>
<organism evidence="1 2">
    <name type="scientific">Flavobacterium suaedae</name>
    <dbReference type="NCBI Taxonomy" id="1767027"/>
    <lineage>
        <taxon>Bacteria</taxon>
        <taxon>Pseudomonadati</taxon>
        <taxon>Bacteroidota</taxon>
        <taxon>Flavobacteriia</taxon>
        <taxon>Flavobacteriales</taxon>
        <taxon>Flavobacteriaceae</taxon>
        <taxon>Flavobacterium</taxon>
    </lineage>
</organism>
<sequence length="151" mass="16916">MYLQPDDLEQVIYGYQIDQITEGNNDLVLQALAAAEQETRGYLAPNLNNRDSFDGRPLYDVATIFNATGSDRDAIIVQHAVTIAKFHLVHLCNADILFDRAQSNYDRATAWLVRVAKGEVILDSLPTVTINDESTTPTWSYGSRKKFNHGI</sequence>
<proteinExistence type="predicted"/>
<name>A0ABQ1JZ27_9FLAO</name>
<reference evidence="2" key="1">
    <citation type="journal article" date="2019" name="Int. J. Syst. Evol. Microbiol.">
        <title>The Global Catalogue of Microorganisms (GCM) 10K type strain sequencing project: providing services to taxonomists for standard genome sequencing and annotation.</title>
        <authorList>
            <consortium name="The Broad Institute Genomics Platform"/>
            <consortium name="The Broad Institute Genome Sequencing Center for Infectious Disease"/>
            <person name="Wu L."/>
            <person name="Ma J."/>
        </authorList>
    </citation>
    <scope>NUCLEOTIDE SEQUENCE [LARGE SCALE GENOMIC DNA]</scope>
    <source>
        <strain evidence="2">CGMCC 1.15461</strain>
    </source>
</reference>
<comment type="caution">
    <text evidence="1">The sequence shown here is derived from an EMBL/GenBank/DDBJ whole genome shotgun (WGS) entry which is preliminary data.</text>
</comment>
<protein>
    <recommendedName>
        <fullName evidence="3">DUF1320 domain-containing protein</fullName>
    </recommendedName>
</protein>
<evidence type="ECO:0000313" key="1">
    <source>
        <dbReference type="EMBL" id="GGB82918.1"/>
    </source>
</evidence>
<accession>A0ABQ1JZ27</accession>
<dbReference type="InterPro" id="IPR009752">
    <property type="entry name" value="Phage_Mu_GpJ"/>
</dbReference>
<dbReference type="Pfam" id="PF07030">
    <property type="entry name" value="Phage_Mu_Gp36"/>
    <property type="match status" value="1"/>
</dbReference>
<gene>
    <name evidence="1" type="ORF">GCM10007424_23680</name>
</gene>
<evidence type="ECO:0000313" key="2">
    <source>
        <dbReference type="Proteomes" id="UP000615760"/>
    </source>
</evidence>
<dbReference type="EMBL" id="BMJE01000006">
    <property type="protein sequence ID" value="GGB82918.1"/>
    <property type="molecule type" value="Genomic_DNA"/>
</dbReference>
<dbReference type="RefSeq" id="WP_188621515.1">
    <property type="nucleotide sequence ID" value="NZ_BMJE01000006.1"/>
</dbReference>
<keyword evidence="2" id="KW-1185">Reference proteome</keyword>